<dbReference type="Proteomes" id="UP000813461">
    <property type="component" value="Unassembled WGS sequence"/>
</dbReference>
<keyword evidence="1" id="KW-0175">Coiled coil</keyword>
<dbReference type="EMBL" id="JAGMVJ010000001">
    <property type="protein sequence ID" value="KAH7094785.1"/>
    <property type="molecule type" value="Genomic_DNA"/>
</dbReference>
<feature type="coiled-coil region" evidence="1">
    <location>
        <begin position="193"/>
        <end position="224"/>
    </location>
</feature>
<protein>
    <submittedName>
        <fullName evidence="3">Uncharacterized protein</fullName>
    </submittedName>
</protein>
<keyword evidence="4" id="KW-1185">Reference proteome</keyword>
<evidence type="ECO:0000313" key="3">
    <source>
        <dbReference type="EMBL" id="KAH7094785.1"/>
    </source>
</evidence>
<evidence type="ECO:0000256" key="2">
    <source>
        <dbReference type="SAM" id="MobiDB-lite"/>
    </source>
</evidence>
<evidence type="ECO:0000256" key="1">
    <source>
        <dbReference type="SAM" id="Coils"/>
    </source>
</evidence>
<gene>
    <name evidence="3" type="ORF">FB567DRAFT_586137</name>
</gene>
<feature type="region of interest" description="Disordered" evidence="2">
    <location>
        <begin position="250"/>
        <end position="303"/>
    </location>
</feature>
<feature type="region of interest" description="Disordered" evidence="2">
    <location>
        <begin position="1"/>
        <end position="101"/>
    </location>
</feature>
<feature type="compositionally biased region" description="Basic and acidic residues" evidence="2">
    <location>
        <begin position="290"/>
        <end position="303"/>
    </location>
</feature>
<reference evidence="3" key="1">
    <citation type="journal article" date="2021" name="Nat. Commun.">
        <title>Genetic determinants of endophytism in the Arabidopsis root mycobiome.</title>
        <authorList>
            <person name="Mesny F."/>
            <person name="Miyauchi S."/>
            <person name="Thiergart T."/>
            <person name="Pickel B."/>
            <person name="Atanasova L."/>
            <person name="Karlsson M."/>
            <person name="Huettel B."/>
            <person name="Barry K.W."/>
            <person name="Haridas S."/>
            <person name="Chen C."/>
            <person name="Bauer D."/>
            <person name="Andreopoulos W."/>
            <person name="Pangilinan J."/>
            <person name="LaButti K."/>
            <person name="Riley R."/>
            <person name="Lipzen A."/>
            <person name="Clum A."/>
            <person name="Drula E."/>
            <person name="Henrissat B."/>
            <person name="Kohler A."/>
            <person name="Grigoriev I.V."/>
            <person name="Martin F.M."/>
            <person name="Hacquard S."/>
        </authorList>
    </citation>
    <scope>NUCLEOTIDE SEQUENCE</scope>
    <source>
        <strain evidence="3">MPI-SDFR-AT-0120</strain>
    </source>
</reference>
<name>A0A8K0RH89_9PLEO</name>
<feature type="compositionally biased region" description="Polar residues" evidence="2">
    <location>
        <begin position="46"/>
        <end position="55"/>
    </location>
</feature>
<feature type="compositionally biased region" description="Basic and acidic residues" evidence="2">
    <location>
        <begin position="61"/>
        <end position="74"/>
    </location>
</feature>
<dbReference type="AlphaFoldDB" id="A0A8K0RH89"/>
<accession>A0A8K0RH89</accession>
<feature type="compositionally biased region" description="Basic residues" evidence="2">
    <location>
        <begin position="275"/>
        <end position="284"/>
    </location>
</feature>
<proteinExistence type="predicted"/>
<sequence>MEVDHQGNSLAARRNAKPDGEQASPIAAKESISVAAIFKKRKTRVSKASVTQQPARNKPHLTVEHAAGEKEQTSKTRSSSRSPRPPKSKVSKRRPDLHPLAVAFKGTSEAYRRHLYTTTISKIDQTLQSHLDNLYESTLHAISSPSDRPDASPIRLSAPAKLEREAQKLYIPLSAYTMRLTHTNTEGEREQFKSKLGDRMADYAEHIEQQKREIEKMCKEWEVIVGEIWKFGVGVLGGDKMHELLFSKNGEVSSPSKGPEGESTLFVPEEGTSPRPRRTRSKRKVTFEAPGHDEEGSRGHEERLDFLYGPSRLRVKPAPDIPTLPDQDIENLDEQVRELGEKETKEFSRAEKDYELYWRKKTLKFVNALRD</sequence>
<dbReference type="OrthoDB" id="3777651at2759"/>
<organism evidence="3 4">
    <name type="scientific">Paraphoma chrysanthemicola</name>
    <dbReference type="NCBI Taxonomy" id="798071"/>
    <lineage>
        <taxon>Eukaryota</taxon>
        <taxon>Fungi</taxon>
        <taxon>Dikarya</taxon>
        <taxon>Ascomycota</taxon>
        <taxon>Pezizomycotina</taxon>
        <taxon>Dothideomycetes</taxon>
        <taxon>Pleosporomycetidae</taxon>
        <taxon>Pleosporales</taxon>
        <taxon>Pleosporineae</taxon>
        <taxon>Phaeosphaeriaceae</taxon>
        <taxon>Paraphoma</taxon>
    </lineage>
</organism>
<comment type="caution">
    <text evidence="3">The sequence shown here is derived from an EMBL/GenBank/DDBJ whole genome shotgun (WGS) entry which is preliminary data.</text>
</comment>
<evidence type="ECO:0000313" key="4">
    <source>
        <dbReference type="Proteomes" id="UP000813461"/>
    </source>
</evidence>